<dbReference type="Gramene" id="TraesSYM2D03G01287220.1">
    <property type="protein sequence ID" value="TraesSYM2D03G01287220.1"/>
    <property type="gene ID" value="TraesSYM2D03G01287220"/>
</dbReference>
<evidence type="ECO:0000256" key="3">
    <source>
        <dbReference type="ARBA" id="ARBA00037597"/>
    </source>
</evidence>
<gene>
    <name evidence="6" type="ORF">CAMPLR22A2D_LOCUS4819</name>
</gene>
<evidence type="ECO:0000313" key="7">
    <source>
        <dbReference type="Proteomes" id="UP000280104"/>
    </source>
</evidence>
<dbReference type="Gene3D" id="3.30.160.20">
    <property type="match status" value="2"/>
</dbReference>
<dbReference type="InterPro" id="IPR014720">
    <property type="entry name" value="dsRBD_dom"/>
</dbReference>
<evidence type="ECO:0000259" key="5">
    <source>
        <dbReference type="PROSITE" id="PS50137"/>
    </source>
</evidence>
<organism evidence="6 7">
    <name type="scientific">Triticum aestivum</name>
    <name type="common">Wheat</name>
    <dbReference type="NCBI Taxonomy" id="4565"/>
    <lineage>
        <taxon>Eukaryota</taxon>
        <taxon>Viridiplantae</taxon>
        <taxon>Streptophyta</taxon>
        <taxon>Embryophyta</taxon>
        <taxon>Tracheophyta</taxon>
        <taxon>Spermatophyta</taxon>
        <taxon>Magnoliopsida</taxon>
        <taxon>Liliopsida</taxon>
        <taxon>Poales</taxon>
        <taxon>Poaceae</taxon>
        <taxon>BOP clade</taxon>
        <taxon>Pooideae</taxon>
        <taxon>Triticodae</taxon>
        <taxon>Triticeae</taxon>
        <taxon>Triticinae</taxon>
        <taxon>Triticum</taxon>
    </lineage>
</organism>
<feature type="domain" description="DRBM" evidence="5">
    <location>
        <begin position="171"/>
        <end position="258"/>
    </location>
</feature>
<evidence type="ECO:0000313" key="6">
    <source>
        <dbReference type="EMBL" id="SPT20189.1"/>
    </source>
</evidence>
<dbReference type="Pfam" id="PF00035">
    <property type="entry name" value="dsrm"/>
    <property type="match status" value="2"/>
</dbReference>
<comment type="function">
    <text evidence="3">Binds double-stranded RNA.</text>
</comment>
<dbReference type="Proteomes" id="UP000280104">
    <property type="component" value="Chromosome II"/>
</dbReference>
<dbReference type="Gramene" id="TraesARI2D03G01288480.1">
    <property type="protein sequence ID" value="TraesARI2D03G01288480.1"/>
    <property type="gene ID" value="TraesARI2D03G01288480"/>
</dbReference>
<sequence>MGKEKRYINVFFVGQMDSTMTDSLIRELGAISRSVIAELEKNPQGPLKYLLEVAKKELRDQSVVWKFETSNYLFCAINKAEKADCIVVMMTEPTTSGFEANIEQYGFVNGGKQIICCCKMDEHSYNAVEGQLSSHFVKSGSNAIIVPISCDEEGNNISKRGSNLDWYNGPTLLEALNQLKEPISTQGYYYRNKLETYCLRTYQMFPVYVTKIEGELHNVKFRSEVKVNDDTFCSLEAHLQRKEAELDAAQVACTSLLSKCDDVTLRIEKDELCAKSILHEFALKSKSSLPVYSSSIVKELEMTYWKSSVLFGGVSYVSDDRAKNKRLSEQKAACAALKSILATEDHLLPSILVAKRKPTSAVAKSSRASKKQKIGSE</sequence>
<dbReference type="SUPFAM" id="SSF54768">
    <property type="entry name" value="dsRNA-binding domain-like"/>
    <property type="match status" value="2"/>
</dbReference>
<reference evidence="6 7" key="1">
    <citation type="submission" date="2018-05" db="EMBL/GenBank/DDBJ databases">
        <authorList>
            <person name="Thind KAUR A."/>
        </authorList>
    </citation>
    <scope>NUCLEOTIDE SEQUENCE [LARGE SCALE GENOMIC DNA]</scope>
</reference>
<dbReference type="InterPro" id="IPR027417">
    <property type="entry name" value="P-loop_NTPase"/>
</dbReference>
<evidence type="ECO:0000256" key="2">
    <source>
        <dbReference type="ARBA" id="ARBA00022884"/>
    </source>
</evidence>
<dbReference type="Gene3D" id="3.40.50.300">
    <property type="entry name" value="P-loop containing nucleotide triphosphate hydrolases"/>
    <property type="match status" value="1"/>
</dbReference>
<keyword evidence="1" id="KW-0677">Repeat</keyword>
<evidence type="ECO:0000256" key="4">
    <source>
        <dbReference type="PROSITE-ProRule" id="PRU00266"/>
    </source>
</evidence>
<dbReference type="GO" id="GO:0003723">
    <property type="term" value="F:RNA binding"/>
    <property type="evidence" value="ECO:0007669"/>
    <property type="project" value="UniProtKB-UniRule"/>
</dbReference>
<proteinExistence type="predicted"/>
<name>A0A7H4LNK0_WHEAT</name>
<dbReference type="PROSITE" id="PS50137">
    <property type="entry name" value="DS_RBD"/>
    <property type="match status" value="1"/>
</dbReference>
<evidence type="ECO:0000256" key="1">
    <source>
        <dbReference type="ARBA" id="ARBA00022737"/>
    </source>
</evidence>
<dbReference type="AlphaFoldDB" id="A0A7H4LNK0"/>
<dbReference type="PANTHER" id="PTHR46031">
    <property type="match status" value="1"/>
</dbReference>
<dbReference type="EMBL" id="LS480641">
    <property type="protein sequence ID" value="SPT20189.1"/>
    <property type="molecule type" value="Genomic_DNA"/>
</dbReference>
<protein>
    <recommendedName>
        <fullName evidence="5">DRBM domain-containing protein</fullName>
    </recommendedName>
</protein>
<dbReference type="PANTHER" id="PTHR46031:SF37">
    <property type="entry name" value="DRBM DOMAIN-CONTAINING PROTEIN"/>
    <property type="match status" value="1"/>
</dbReference>
<keyword evidence="2 4" id="KW-0694">RNA-binding</keyword>
<accession>A0A7H4LNK0</accession>
<dbReference type="SMART" id="SM00358">
    <property type="entry name" value="DSRM"/>
    <property type="match status" value="2"/>
</dbReference>